<dbReference type="SUPFAM" id="SSF56091">
    <property type="entry name" value="DNA ligase/mRNA capping enzyme, catalytic domain"/>
    <property type="match status" value="1"/>
</dbReference>
<evidence type="ECO:0000256" key="2">
    <source>
        <dbReference type="ARBA" id="ARBA00022598"/>
    </source>
</evidence>
<dbReference type="Gene3D" id="2.40.50.140">
    <property type="entry name" value="Nucleic acid-binding proteins"/>
    <property type="match status" value="1"/>
</dbReference>
<dbReference type="PANTHER" id="PTHR45674:SF4">
    <property type="entry name" value="DNA LIGASE 1"/>
    <property type="match status" value="1"/>
</dbReference>
<dbReference type="InterPro" id="IPR012310">
    <property type="entry name" value="DNA_ligase_ATP-dep_cent"/>
</dbReference>
<dbReference type="CDD" id="cd07906">
    <property type="entry name" value="Adenylation_DNA_ligase_LigD_LigC"/>
    <property type="match status" value="1"/>
</dbReference>
<proteinExistence type="inferred from homology"/>
<accession>A0A160MI22</accession>
<comment type="similarity">
    <text evidence="1">Belongs to the ATP-dependent DNA ligase family.</text>
</comment>
<dbReference type="Proteomes" id="UP000077856">
    <property type="component" value="Plasmid pBO1"/>
</dbReference>
<dbReference type="GO" id="GO:0003910">
    <property type="term" value="F:DNA ligase (ATP) activity"/>
    <property type="evidence" value="ECO:0007669"/>
    <property type="project" value="UniProtKB-EC"/>
</dbReference>
<dbReference type="PANTHER" id="PTHR45674">
    <property type="entry name" value="DNA LIGASE 1/3 FAMILY MEMBER"/>
    <property type="match status" value="1"/>
</dbReference>
<dbReference type="Gene3D" id="3.30.1490.70">
    <property type="match status" value="1"/>
</dbReference>
<geneLocation type="plasmid" evidence="6">
    <name>pbo1</name>
</geneLocation>
<dbReference type="Pfam" id="PF01068">
    <property type="entry name" value="DNA_ligase_A_M"/>
    <property type="match status" value="1"/>
</dbReference>
<feature type="domain" description="ATP-dependent DNA ligase family profile" evidence="4">
    <location>
        <begin position="107"/>
        <end position="188"/>
    </location>
</feature>
<dbReference type="PROSITE" id="PS50160">
    <property type="entry name" value="DNA_LIGASE_A3"/>
    <property type="match status" value="1"/>
</dbReference>
<sequence length="282" mass="32752">MFVSPMLLHKFSPPFDELPFDENEYISELKIDGIRLLLAKWDNVIKLYTRHGNEITGKFPELLNIVIPNGTILDGEVVVPGPGGKPDFEETMSRFQAGRNGIQPIQYCVFDIIYLEDKRITHLPLLKRKELLKSLIKPSQYIAPVEWTTGNAEAYFNLTKEHGLEGIVIKKADSLYKIKNRSHNWLKVINYSFADVYITGLRKNEFGLLLSLEEGNKMRPVGLMEFMVPAARKKFYQEYRNYVVDENKDFIFLEPKIKAKVKYRNLTKENKLRIPSFVEFIS</sequence>
<dbReference type="InterPro" id="IPR012340">
    <property type="entry name" value="NA-bd_OB-fold"/>
</dbReference>
<protein>
    <recommendedName>
        <fullName evidence="4">ATP-dependent DNA ligase family profile domain-containing protein</fullName>
    </recommendedName>
</protein>
<gene>
    <name evidence="5" type="ORF">A361_28375</name>
</gene>
<dbReference type="GO" id="GO:0006310">
    <property type="term" value="P:DNA recombination"/>
    <property type="evidence" value="ECO:0007669"/>
    <property type="project" value="InterPro"/>
</dbReference>
<dbReference type="RefSeq" id="WP_019380460.1">
    <property type="nucleotide sequence ID" value="NZ_CP015507.1"/>
</dbReference>
<dbReference type="Gene3D" id="3.30.470.30">
    <property type="entry name" value="DNA ligase/mRNA capping enzyme"/>
    <property type="match status" value="1"/>
</dbReference>
<dbReference type="InterPro" id="IPR050191">
    <property type="entry name" value="ATP-dep_DNA_ligase"/>
</dbReference>
<dbReference type="eggNOG" id="COG1793">
    <property type="taxonomic scope" value="Bacteria"/>
</dbReference>
<name>A0A160MI22_9BACI</name>
<keyword evidence="5" id="KW-0614">Plasmid</keyword>
<evidence type="ECO:0000313" key="5">
    <source>
        <dbReference type="EMBL" id="AND43086.1"/>
    </source>
</evidence>
<evidence type="ECO:0000259" key="4">
    <source>
        <dbReference type="PROSITE" id="PS50160"/>
    </source>
</evidence>
<dbReference type="KEGG" id="bon:A361_28375"/>
<dbReference type="AlphaFoldDB" id="A0A160MI22"/>
<keyword evidence="2" id="KW-0436">Ligase</keyword>
<evidence type="ECO:0000256" key="1">
    <source>
        <dbReference type="ARBA" id="ARBA00007572"/>
    </source>
</evidence>
<reference evidence="5 6" key="1">
    <citation type="submission" date="2016-04" db="EMBL/GenBank/DDBJ databases">
        <title>Complete genome sequence of Bacillus oceanisediminis strain 2691.</title>
        <authorList>
            <person name="Jeong H."/>
            <person name="Kim H.J."/>
            <person name="Lee D.-W."/>
        </authorList>
    </citation>
    <scope>NUCLEOTIDE SEQUENCE [LARGE SCALE GENOMIC DNA]</scope>
    <source>
        <strain evidence="5 6">2691</strain>
        <plasmid evidence="6">pbo1</plasmid>
    </source>
</reference>
<dbReference type="GO" id="GO:0006281">
    <property type="term" value="P:DNA repair"/>
    <property type="evidence" value="ECO:0007669"/>
    <property type="project" value="InterPro"/>
</dbReference>
<dbReference type="GO" id="GO:0005524">
    <property type="term" value="F:ATP binding"/>
    <property type="evidence" value="ECO:0007669"/>
    <property type="project" value="InterPro"/>
</dbReference>
<dbReference type="EMBL" id="CP015507">
    <property type="protein sequence ID" value="AND43086.1"/>
    <property type="molecule type" value="Genomic_DNA"/>
</dbReference>
<comment type="catalytic activity">
    <reaction evidence="3">
        <text>ATP + (deoxyribonucleotide)n-3'-hydroxyl + 5'-phospho-(deoxyribonucleotide)m = (deoxyribonucleotide)n+m + AMP + diphosphate.</text>
        <dbReference type="EC" id="6.5.1.1"/>
    </reaction>
</comment>
<organism evidence="5 6">
    <name type="scientific">Cytobacillus oceanisediminis 2691</name>
    <dbReference type="NCBI Taxonomy" id="1196031"/>
    <lineage>
        <taxon>Bacteria</taxon>
        <taxon>Bacillati</taxon>
        <taxon>Bacillota</taxon>
        <taxon>Bacilli</taxon>
        <taxon>Bacillales</taxon>
        <taxon>Bacillaceae</taxon>
        <taxon>Cytobacillus</taxon>
    </lineage>
</organism>
<dbReference type="NCBIfam" id="NF005796">
    <property type="entry name" value="PRK07636.1"/>
    <property type="match status" value="1"/>
</dbReference>
<evidence type="ECO:0000313" key="6">
    <source>
        <dbReference type="Proteomes" id="UP000077856"/>
    </source>
</evidence>
<evidence type="ECO:0000256" key="3">
    <source>
        <dbReference type="ARBA" id="ARBA00034003"/>
    </source>
</evidence>